<dbReference type="PROSITE" id="PS51257">
    <property type="entry name" value="PROKAR_LIPOPROTEIN"/>
    <property type="match status" value="1"/>
</dbReference>
<organism evidence="1 2">
    <name type="scientific">Aeoliella straminimaris</name>
    <dbReference type="NCBI Taxonomy" id="2954799"/>
    <lineage>
        <taxon>Bacteria</taxon>
        <taxon>Pseudomonadati</taxon>
        <taxon>Planctomycetota</taxon>
        <taxon>Planctomycetia</taxon>
        <taxon>Pirellulales</taxon>
        <taxon>Lacipirellulaceae</taxon>
        <taxon>Aeoliella</taxon>
    </lineage>
</organism>
<evidence type="ECO:0008006" key="3">
    <source>
        <dbReference type="Google" id="ProtNLM"/>
    </source>
</evidence>
<dbReference type="AlphaFoldDB" id="A0A9X2FD43"/>
<name>A0A9X2FD43_9BACT</name>
<accession>A0A9X2FD43</accession>
<sequence length="166" mass="18330">MKCLPMRCLIGLGLLVLVGCDVSSYVPTQEKLLAKENPTGFLLDGADDVNGVYGNLDVDCVIYTATYDHLDSDAFWKSVAESTSSRGWKLTEEGSSYRAYKLDPSTGEQELRIAHSADQHLATIGWIQIDARHDSKEQAEGAEQHFASTSFWPRFEQAVKNSATPQ</sequence>
<dbReference type="EMBL" id="JAMXLR010000077">
    <property type="protein sequence ID" value="MCO6046862.1"/>
    <property type="molecule type" value="Genomic_DNA"/>
</dbReference>
<protein>
    <recommendedName>
        <fullName evidence="3">Lipoprotein</fullName>
    </recommendedName>
</protein>
<comment type="caution">
    <text evidence="1">The sequence shown here is derived from an EMBL/GenBank/DDBJ whole genome shotgun (WGS) entry which is preliminary data.</text>
</comment>
<dbReference type="Proteomes" id="UP001155241">
    <property type="component" value="Unassembled WGS sequence"/>
</dbReference>
<proteinExistence type="predicted"/>
<dbReference type="RefSeq" id="WP_252854971.1">
    <property type="nucleotide sequence ID" value="NZ_JAMXLR010000077.1"/>
</dbReference>
<gene>
    <name evidence="1" type="ORF">NG895_23430</name>
</gene>
<keyword evidence="2" id="KW-1185">Reference proteome</keyword>
<reference evidence="1" key="1">
    <citation type="submission" date="2022-06" db="EMBL/GenBank/DDBJ databases">
        <title>Aeoliella straminimaris, a novel planctomycete from sediments.</title>
        <authorList>
            <person name="Vitorino I.R."/>
            <person name="Lage O.M."/>
        </authorList>
    </citation>
    <scope>NUCLEOTIDE SEQUENCE</scope>
    <source>
        <strain evidence="1">ICT_H6.2</strain>
    </source>
</reference>
<evidence type="ECO:0000313" key="2">
    <source>
        <dbReference type="Proteomes" id="UP001155241"/>
    </source>
</evidence>
<evidence type="ECO:0000313" key="1">
    <source>
        <dbReference type="EMBL" id="MCO6046862.1"/>
    </source>
</evidence>